<dbReference type="AlphaFoldDB" id="A0A915HL96"/>
<dbReference type="PANTHER" id="PTHR12298">
    <property type="entry name" value="PCDC2 PROGRAMMED CELL DEATH PROTEIN 2 -RELATED"/>
    <property type="match status" value="1"/>
</dbReference>
<dbReference type="GO" id="GO:0008270">
    <property type="term" value="F:zinc ion binding"/>
    <property type="evidence" value="ECO:0007669"/>
    <property type="project" value="UniProtKB-KW"/>
</dbReference>
<keyword evidence="3" id="KW-0862">Zinc</keyword>
<evidence type="ECO:0000313" key="7">
    <source>
        <dbReference type="WBParaSite" id="nRc.2.0.1.t02306-RA"/>
    </source>
</evidence>
<dbReference type="PANTHER" id="PTHR12298:SF4">
    <property type="entry name" value="PROGRAMMED CELL DEATH PROTEIN 2"/>
    <property type="match status" value="1"/>
</dbReference>
<keyword evidence="2 4" id="KW-0863">Zinc-finger</keyword>
<evidence type="ECO:0000313" key="6">
    <source>
        <dbReference type="Proteomes" id="UP000887565"/>
    </source>
</evidence>
<accession>A0A915HL96</accession>
<evidence type="ECO:0000259" key="5">
    <source>
        <dbReference type="PROSITE" id="PS50865"/>
    </source>
</evidence>
<keyword evidence="1" id="KW-0479">Metal-binding</keyword>
<dbReference type="Pfam" id="PF01753">
    <property type="entry name" value="zf-MYND"/>
    <property type="match status" value="1"/>
</dbReference>
<organism evidence="6 7">
    <name type="scientific">Romanomermis culicivorax</name>
    <name type="common">Nematode worm</name>
    <dbReference type="NCBI Taxonomy" id="13658"/>
    <lineage>
        <taxon>Eukaryota</taxon>
        <taxon>Metazoa</taxon>
        <taxon>Ecdysozoa</taxon>
        <taxon>Nematoda</taxon>
        <taxon>Enoplea</taxon>
        <taxon>Dorylaimia</taxon>
        <taxon>Mermithida</taxon>
        <taxon>Mermithoidea</taxon>
        <taxon>Mermithidae</taxon>
        <taxon>Romanomermis</taxon>
    </lineage>
</organism>
<proteinExistence type="predicted"/>
<evidence type="ECO:0000256" key="4">
    <source>
        <dbReference type="PROSITE-ProRule" id="PRU00134"/>
    </source>
</evidence>
<dbReference type="PROSITE" id="PS01360">
    <property type="entry name" value="ZF_MYND_1"/>
    <property type="match status" value="1"/>
</dbReference>
<evidence type="ECO:0000256" key="1">
    <source>
        <dbReference type="ARBA" id="ARBA00022723"/>
    </source>
</evidence>
<dbReference type="SUPFAM" id="SSF144232">
    <property type="entry name" value="HIT/MYND zinc finger-like"/>
    <property type="match status" value="1"/>
</dbReference>
<evidence type="ECO:0000256" key="2">
    <source>
        <dbReference type="ARBA" id="ARBA00022771"/>
    </source>
</evidence>
<protein>
    <submittedName>
        <fullName evidence="7">MYND-type domain-containing protein</fullName>
    </submittedName>
</protein>
<dbReference type="Gene3D" id="6.10.140.2220">
    <property type="match status" value="1"/>
</dbReference>
<dbReference type="PROSITE" id="PS50865">
    <property type="entry name" value="ZF_MYND_2"/>
    <property type="match status" value="1"/>
</dbReference>
<reference evidence="7" key="1">
    <citation type="submission" date="2022-11" db="UniProtKB">
        <authorList>
            <consortium name="WormBaseParasite"/>
        </authorList>
    </citation>
    <scope>IDENTIFICATION</scope>
</reference>
<dbReference type="Proteomes" id="UP000887565">
    <property type="component" value="Unplaced"/>
</dbReference>
<evidence type="ECO:0000256" key="3">
    <source>
        <dbReference type="ARBA" id="ARBA00022833"/>
    </source>
</evidence>
<feature type="domain" description="MYND-type" evidence="5">
    <location>
        <begin position="133"/>
        <end position="170"/>
    </location>
</feature>
<dbReference type="WBParaSite" id="nRc.2.0.1.t02306-RA">
    <property type="protein sequence ID" value="nRc.2.0.1.t02306-RA"/>
    <property type="gene ID" value="nRc.2.0.1.g02306"/>
</dbReference>
<keyword evidence="6" id="KW-1185">Reference proteome</keyword>
<name>A0A915HL96_ROMCU</name>
<sequence length="390" mass="44751">MSDRSVELGYAEILDNVNLVKSQYFPCKIGGKPAWLSFKPLPDSLTLKCQICKGPMCFLLQVYAPENMERAFHRTVFLFVCRNGACSEINSSKNFVALRCQLPLHNEFYPSKPIKCVEDEEKSKQIEQFSKLCSLCGCLGDKQCAKCKKVAYCDRSHQVLHWKMVHKNQCSQNTSDEAAGLVADIKNDFIFPEFALAIESEILSDDEKFDEEFLEEKSEEEKMKEYEAFLRENGIDEKVDVGQANFDDLETFEMANADKVFKKFSKRIDQNPEQYGQGPVSPQRYESYEYYECEILRFAPKYKVPRPDIYWTSHSGGNADALNFEFREISPLRGRDVLPETLIYTTMLHTLLSKHFAQLDEELECPDGAKKKNILAGLAGIVAKLEREMD</sequence>
<dbReference type="InterPro" id="IPR002893">
    <property type="entry name" value="Znf_MYND"/>
</dbReference>
<dbReference type="GO" id="GO:0005634">
    <property type="term" value="C:nucleus"/>
    <property type="evidence" value="ECO:0007669"/>
    <property type="project" value="TreeGrafter"/>
</dbReference>